<evidence type="ECO:0000313" key="2">
    <source>
        <dbReference type="EMBL" id="SMD29943.1"/>
    </source>
</evidence>
<dbReference type="EMBL" id="HAGP01000006">
    <property type="protein sequence ID" value="SMD29943.1"/>
    <property type="molecule type" value="Transcribed_RNA"/>
</dbReference>
<reference evidence="2" key="2">
    <citation type="submission" date="2019-04" db="EMBL/GenBank/DDBJ databases">
        <title>Unravelling the molecular evolution of spider venoms.</title>
        <authorList>
            <person name="Pineda S."/>
        </authorList>
    </citation>
    <scope>NUCLEOTIDE SEQUENCE</scope>
</reference>
<feature type="chain" id="PRO_5019742936" evidence="1">
    <location>
        <begin position="22"/>
        <end position="98"/>
    </location>
</feature>
<organism evidence="2">
    <name type="scientific">Latrodectus hasselti</name>
    <name type="common">Redback spider</name>
    <dbReference type="NCBI Taxonomy" id="256736"/>
    <lineage>
        <taxon>Eukaryota</taxon>
        <taxon>Metazoa</taxon>
        <taxon>Ecdysozoa</taxon>
        <taxon>Arthropoda</taxon>
        <taxon>Chelicerata</taxon>
        <taxon>Arachnida</taxon>
        <taxon>Araneae</taxon>
        <taxon>Araneomorphae</taxon>
        <taxon>Entelegynae</taxon>
        <taxon>Araneoidea</taxon>
        <taxon>Theridiidae</taxon>
        <taxon>Latrodectus</taxon>
    </lineage>
</organism>
<evidence type="ECO:0000256" key="1">
    <source>
        <dbReference type="SAM" id="SignalP"/>
    </source>
</evidence>
<proteinExistence type="predicted"/>
<name>A0A482Z6V6_LATHA</name>
<reference evidence="2" key="1">
    <citation type="submission" date="2017-03" db="EMBL/GenBank/DDBJ databases">
        <authorList>
            <person name="QRISCLOUD D."/>
        </authorList>
    </citation>
    <scope>NUCLEOTIDE SEQUENCE</scope>
</reference>
<dbReference type="AlphaFoldDB" id="A0A482Z6V6"/>
<accession>A0A482Z6V6</accession>
<feature type="signal peptide" evidence="1">
    <location>
        <begin position="1"/>
        <end position="21"/>
    </location>
</feature>
<protein>
    <submittedName>
        <fullName evidence="2">U8-Theriditoxin-Lha1b_1</fullName>
    </submittedName>
</protein>
<sequence>MEGKEFALLFLFAFIFVAIEASPALNFLLNQAEEERQDLFRQCADTQQECSAGNDCSCCEQYDKCDCVWIDGIRNCKCKKVAFEAKWKKNLNCKQLQF</sequence>
<keyword evidence="1" id="KW-0732">Signal</keyword>